<evidence type="ECO:0000313" key="3">
    <source>
        <dbReference type="Proteomes" id="UP000469292"/>
    </source>
</evidence>
<dbReference type="GO" id="GO:0016787">
    <property type="term" value="F:hydrolase activity"/>
    <property type="evidence" value="ECO:0007669"/>
    <property type="project" value="UniProtKB-ARBA"/>
</dbReference>
<proteinExistence type="predicted"/>
<dbReference type="EMBL" id="VYSG01000002">
    <property type="protein sequence ID" value="NEG70145.1"/>
    <property type="molecule type" value="Genomic_DNA"/>
</dbReference>
<gene>
    <name evidence="2" type="ORF">F6S87_05980</name>
</gene>
<organism evidence="2 3">
    <name type="scientific">Bifidobacterium choloepi</name>
    <dbReference type="NCBI Taxonomy" id="2614131"/>
    <lineage>
        <taxon>Bacteria</taxon>
        <taxon>Bacillati</taxon>
        <taxon>Actinomycetota</taxon>
        <taxon>Actinomycetes</taxon>
        <taxon>Bifidobacteriales</taxon>
        <taxon>Bifidobacteriaceae</taxon>
        <taxon>Bifidobacterium</taxon>
    </lineage>
</organism>
<dbReference type="Pfam" id="PF01663">
    <property type="entry name" value="Phosphodiest"/>
    <property type="match status" value="1"/>
</dbReference>
<sequence length="441" mass="46986">MIIEMPEVETLLSFVPTAQYGDRIDPERPSDVPGRLPAATTAPRGGALHLSSVLPAVSSAIGAPVTTAVHRDPAALQSVLGLPDAGNGAAIVVLVDGLGYWNLVDRLGHAPYLRSLMNDSSNRRPISTCSPSTTVAAMATFGTGTCPGLTGMTGYTQLNPTTDAICQLIQFRGAPDPADLQRQPTVFEQLDSLGVRATSVGLMKFARSPLTTAALRGARYIADERPMQRVKKAAESARQPGLTYLYLRDTDKVGHAEGWLSEKWVAAFEKTDAQLAALRRLAPKGTLIVIVADHGMVMTDPAARIDIAAEPELMRGVRLVGGEPRCVALYAEEDESADEIAHRWKRRLGTRAWVRTKEEIVASGFYGPMLHRTAEVVGDVVVCAGIDDEAAGRPGADGTPGNGVVTIVDSRTQTEQAMALPSVHGSQTMTEMDIPCLVDMA</sequence>
<keyword evidence="3" id="KW-1185">Reference proteome</keyword>
<name>A0A6I5N1V7_9BIFI</name>
<dbReference type="SUPFAM" id="SSF53649">
    <property type="entry name" value="Alkaline phosphatase-like"/>
    <property type="match status" value="1"/>
</dbReference>
<dbReference type="InterPro" id="IPR002591">
    <property type="entry name" value="Phosphodiest/P_Trfase"/>
</dbReference>
<comment type="caution">
    <text evidence="2">The sequence shown here is derived from an EMBL/GenBank/DDBJ whole genome shotgun (WGS) entry which is preliminary data.</text>
</comment>
<feature type="region of interest" description="Disordered" evidence="1">
    <location>
        <begin position="22"/>
        <end position="43"/>
    </location>
</feature>
<protein>
    <submittedName>
        <fullName evidence="2">Alkaline phosphatase family protein</fullName>
    </submittedName>
</protein>
<accession>A0A6I5N1V7</accession>
<reference evidence="2 3" key="1">
    <citation type="submission" date="2019-09" db="EMBL/GenBank/DDBJ databases">
        <title>Phylogenetic characterization of a novel taxon of the genus Bifidobacterium: Bifidobacterium choloepi sp. nov.</title>
        <authorList>
            <person name="Modesto M."/>
            <person name="Satti M."/>
        </authorList>
    </citation>
    <scope>NUCLEOTIDE SEQUENCE [LARGE SCALE GENOMIC DNA]</scope>
    <source>
        <strain evidence="2 3">BRDM6</strain>
    </source>
</reference>
<dbReference type="InterPro" id="IPR017850">
    <property type="entry name" value="Alkaline_phosphatase_core_sf"/>
</dbReference>
<dbReference type="AlphaFoldDB" id="A0A6I5N1V7"/>
<dbReference type="RefSeq" id="WP_163227742.1">
    <property type="nucleotide sequence ID" value="NZ_VYSG01000002.1"/>
</dbReference>
<evidence type="ECO:0000313" key="2">
    <source>
        <dbReference type="EMBL" id="NEG70145.1"/>
    </source>
</evidence>
<dbReference type="PANTHER" id="PTHR10151:SF120">
    <property type="entry name" value="BIS(5'-ADENOSYL)-TRIPHOSPHATASE"/>
    <property type="match status" value="1"/>
</dbReference>
<dbReference type="PANTHER" id="PTHR10151">
    <property type="entry name" value="ECTONUCLEOTIDE PYROPHOSPHATASE/PHOSPHODIESTERASE"/>
    <property type="match status" value="1"/>
</dbReference>
<dbReference type="Proteomes" id="UP000469292">
    <property type="component" value="Unassembled WGS sequence"/>
</dbReference>
<dbReference type="Gene3D" id="3.40.720.10">
    <property type="entry name" value="Alkaline Phosphatase, subunit A"/>
    <property type="match status" value="1"/>
</dbReference>
<evidence type="ECO:0000256" key="1">
    <source>
        <dbReference type="SAM" id="MobiDB-lite"/>
    </source>
</evidence>